<evidence type="ECO:0000256" key="1">
    <source>
        <dbReference type="ARBA" id="ARBA00013267"/>
    </source>
</evidence>
<dbReference type="PANTHER" id="PTHR43033">
    <property type="entry name" value="TRNA(ILE)-LYSIDINE SYNTHASE-RELATED"/>
    <property type="match status" value="1"/>
</dbReference>
<dbReference type="InterPro" id="IPR015262">
    <property type="entry name" value="tRNA_Ile_lys_synt_subst-bd"/>
</dbReference>
<dbReference type="SUPFAM" id="SSF52402">
    <property type="entry name" value="Adenine nucleotide alpha hydrolases-like"/>
    <property type="match status" value="1"/>
</dbReference>
<dbReference type="AlphaFoldDB" id="A0A3B0YS04"/>
<dbReference type="GO" id="GO:0008033">
    <property type="term" value="P:tRNA processing"/>
    <property type="evidence" value="ECO:0007669"/>
    <property type="project" value="UniProtKB-KW"/>
</dbReference>
<sequence>MSTSKNNPFDAVAAALPDAAAYAVAYSGGVDSHVLLHLLASQRESLRAPLMAVHVDHGIQSQSDEWRAHCARVCHQLDIPFHALQADGKAGPGESPEAAARHARYRALADWLPEGAVLLTAQHRDDQAETLLLQLFRGAGPRGLSAMPASVPLGRGLLLRPFLDVTRADILAWAQAHDLAWIEDPSNTDTRYDRNLLRHELWPLLQQRWPGLSTVLARAADHQSEQAGLADALAEMDLSSGCRTGENHLVQSALLTLEPARQRNLLRFWIHQQGFAMPSQAVLERIRTEMLFSRDDAQPVVRWGEAEL</sequence>
<dbReference type="Gene3D" id="1.20.59.20">
    <property type="match status" value="1"/>
</dbReference>
<feature type="domain" description="tRNA(Ile)-lysidine/2-thiocytidine synthase N-terminal" evidence="8">
    <location>
        <begin position="22"/>
        <end position="200"/>
    </location>
</feature>
<dbReference type="PANTHER" id="PTHR43033:SF1">
    <property type="entry name" value="TRNA(ILE)-LYSIDINE SYNTHASE-RELATED"/>
    <property type="match status" value="1"/>
</dbReference>
<feature type="domain" description="tRNA(Ile)-lysidine synthase substrate-binding" evidence="9">
    <location>
        <begin position="252"/>
        <end position="306"/>
    </location>
</feature>
<evidence type="ECO:0000256" key="7">
    <source>
        <dbReference type="ARBA" id="ARBA00048539"/>
    </source>
</evidence>
<dbReference type="CDD" id="cd01992">
    <property type="entry name" value="TilS_N"/>
    <property type="match status" value="1"/>
</dbReference>
<evidence type="ECO:0000256" key="4">
    <source>
        <dbReference type="ARBA" id="ARBA00022694"/>
    </source>
</evidence>
<evidence type="ECO:0000256" key="5">
    <source>
        <dbReference type="ARBA" id="ARBA00022741"/>
    </source>
</evidence>
<dbReference type="GO" id="GO:0005737">
    <property type="term" value="C:cytoplasm"/>
    <property type="evidence" value="ECO:0007669"/>
    <property type="project" value="InterPro"/>
</dbReference>
<dbReference type="InterPro" id="IPR012094">
    <property type="entry name" value="tRNA_Ile_lys_synt"/>
</dbReference>
<dbReference type="SUPFAM" id="SSF82829">
    <property type="entry name" value="MesJ substrate recognition domain-like"/>
    <property type="match status" value="1"/>
</dbReference>
<reference evidence="10" key="1">
    <citation type="submission" date="2018-06" db="EMBL/GenBank/DDBJ databases">
        <authorList>
            <person name="Zhirakovskaya E."/>
        </authorList>
    </citation>
    <scope>NUCLEOTIDE SEQUENCE</scope>
</reference>
<dbReference type="GO" id="GO:0005524">
    <property type="term" value="F:ATP binding"/>
    <property type="evidence" value="ECO:0007669"/>
    <property type="project" value="UniProtKB-KW"/>
</dbReference>
<evidence type="ECO:0000256" key="6">
    <source>
        <dbReference type="ARBA" id="ARBA00022840"/>
    </source>
</evidence>
<evidence type="ECO:0000256" key="3">
    <source>
        <dbReference type="ARBA" id="ARBA00022598"/>
    </source>
</evidence>
<keyword evidence="4" id="KW-0819">tRNA processing</keyword>
<evidence type="ECO:0000313" key="10">
    <source>
        <dbReference type="EMBL" id="VAW79490.1"/>
    </source>
</evidence>
<dbReference type="InterPro" id="IPR012795">
    <property type="entry name" value="tRNA_Ile_lys_synt_N"/>
</dbReference>
<evidence type="ECO:0000256" key="2">
    <source>
        <dbReference type="ARBA" id="ARBA00022490"/>
    </source>
</evidence>
<dbReference type="EMBL" id="UOFK01000192">
    <property type="protein sequence ID" value="VAW79490.1"/>
    <property type="molecule type" value="Genomic_DNA"/>
</dbReference>
<accession>A0A3B0YS04</accession>
<evidence type="ECO:0000259" key="8">
    <source>
        <dbReference type="Pfam" id="PF01171"/>
    </source>
</evidence>
<comment type="catalytic activity">
    <reaction evidence="7">
        <text>cytidine(34) in tRNA(Ile2) + L-lysine + ATP = lysidine(34) in tRNA(Ile2) + AMP + diphosphate + H(+)</text>
        <dbReference type="Rhea" id="RHEA:43744"/>
        <dbReference type="Rhea" id="RHEA-COMP:10625"/>
        <dbReference type="Rhea" id="RHEA-COMP:10670"/>
        <dbReference type="ChEBI" id="CHEBI:15378"/>
        <dbReference type="ChEBI" id="CHEBI:30616"/>
        <dbReference type="ChEBI" id="CHEBI:32551"/>
        <dbReference type="ChEBI" id="CHEBI:33019"/>
        <dbReference type="ChEBI" id="CHEBI:82748"/>
        <dbReference type="ChEBI" id="CHEBI:83665"/>
        <dbReference type="ChEBI" id="CHEBI:456215"/>
        <dbReference type="EC" id="6.3.4.19"/>
    </reaction>
</comment>
<dbReference type="Gene3D" id="3.40.50.620">
    <property type="entry name" value="HUPs"/>
    <property type="match status" value="1"/>
</dbReference>
<keyword evidence="6" id="KW-0067">ATP-binding</keyword>
<dbReference type="EC" id="6.3.4.19" evidence="1"/>
<dbReference type="HAMAP" id="MF_01161">
    <property type="entry name" value="tRNA_Ile_lys_synt"/>
    <property type="match status" value="1"/>
</dbReference>
<proteinExistence type="inferred from homology"/>
<dbReference type="InterPro" id="IPR014729">
    <property type="entry name" value="Rossmann-like_a/b/a_fold"/>
</dbReference>
<dbReference type="InterPro" id="IPR011063">
    <property type="entry name" value="TilS/TtcA_N"/>
</dbReference>
<name>A0A3B0YS04_9ZZZZ</name>
<keyword evidence="5" id="KW-0547">Nucleotide-binding</keyword>
<dbReference type="NCBIfam" id="TIGR02432">
    <property type="entry name" value="lysidine_TilS_N"/>
    <property type="match status" value="1"/>
</dbReference>
<gene>
    <name evidence="10" type="ORF">MNBD_GAMMA13-553</name>
</gene>
<feature type="non-terminal residue" evidence="10">
    <location>
        <position position="308"/>
    </location>
</feature>
<dbReference type="Pfam" id="PF01171">
    <property type="entry name" value="ATP_bind_3"/>
    <property type="match status" value="1"/>
</dbReference>
<keyword evidence="2" id="KW-0963">Cytoplasm</keyword>
<evidence type="ECO:0000259" key="9">
    <source>
        <dbReference type="Pfam" id="PF09179"/>
    </source>
</evidence>
<protein>
    <recommendedName>
        <fullName evidence="1">tRNA(Ile)-lysidine synthetase</fullName>
        <ecNumber evidence="1">6.3.4.19</ecNumber>
    </recommendedName>
</protein>
<dbReference type="Pfam" id="PF09179">
    <property type="entry name" value="TilS"/>
    <property type="match status" value="1"/>
</dbReference>
<keyword evidence="3 10" id="KW-0436">Ligase</keyword>
<organism evidence="10">
    <name type="scientific">hydrothermal vent metagenome</name>
    <dbReference type="NCBI Taxonomy" id="652676"/>
    <lineage>
        <taxon>unclassified sequences</taxon>
        <taxon>metagenomes</taxon>
        <taxon>ecological metagenomes</taxon>
    </lineage>
</organism>
<dbReference type="GO" id="GO:0032267">
    <property type="term" value="F:tRNA(Ile)-lysidine synthase activity"/>
    <property type="evidence" value="ECO:0007669"/>
    <property type="project" value="UniProtKB-EC"/>
</dbReference>